<evidence type="ECO:0000313" key="2">
    <source>
        <dbReference type="Proteomes" id="UP000179797"/>
    </source>
</evidence>
<proteinExistence type="predicted"/>
<dbReference type="Proteomes" id="UP000179797">
    <property type="component" value="Unassembled WGS sequence"/>
</dbReference>
<evidence type="ECO:0008006" key="3">
    <source>
        <dbReference type="Google" id="ProtNLM"/>
    </source>
</evidence>
<protein>
    <recommendedName>
        <fullName evidence="3">Major capsid protein E</fullName>
    </recommendedName>
</protein>
<dbReference type="AlphaFoldDB" id="A0A1S1Z2G3"/>
<sequence length="334" mass="37134">MDISQFGTDLKKAYKVNQNAIDIELLKMVASKSLQQARFISDVDDRYIGTGKRLEKILQPYQKGFTPHTDKLKAYPEETIVKGIKINYELDSDELDTIMRSVLNHLTRGKKTKLDTKSAAKIMNWIFSNIAITQAREIETDIFYTGRYAAPTPGTPGDAVDSVDGIEKKIEDAVTAGKIAEITLGAYTDATTFAHAEDYVKQLPAAVKYSGKKILLNCSPEYHEAAFYSRRADLGPNANYSENFEIKLGPQKNIVLNPLISMAGKKRIFNTLPGNMIWCHNQTGEENMLTVTPRPDEDVIRITGQFKAAPGFDFIGIPGGTSDTQLVWSSDEPI</sequence>
<gene>
    <name evidence="1" type="ORF">NH26_13930</name>
</gene>
<organism evidence="1 2">
    <name type="scientific">Flammeovirga pacifica</name>
    <dbReference type="NCBI Taxonomy" id="915059"/>
    <lineage>
        <taxon>Bacteria</taxon>
        <taxon>Pseudomonadati</taxon>
        <taxon>Bacteroidota</taxon>
        <taxon>Cytophagia</taxon>
        <taxon>Cytophagales</taxon>
        <taxon>Flammeovirgaceae</taxon>
        <taxon>Flammeovirga</taxon>
    </lineage>
</organism>
<dbReference type="STRING" id="915059.NH26_13930"/>
<comment type="caution">
    <text evidence="1">The sequence shown here is derived from an EMBL/GenBank/DDBJ whole genome shotgun (WGS) entry which is preliminary data.</text>
</comment>
<evidence type="ECO:0000313" key="1">
    <source>
        <dbReference type="EMBL" id="OHX67363.1"/>
    </source>
</evidence>
<keyword evidence="2" id="KW-1185">Reference proteome</keyword>
<name>A0A1S1Z2G3_FLAPC</name>
<reference evidence="1 2" key="1">
    <citation type="journal article" date="2012" name="Int. J. Syst. Evol. Microbiol.">
        <title>Flammeovirga pacifica sp. nov., isolated from deep-sea sediment.</title>
        <authorList>
            <person name="Xu H."/>
            <person name="Fu Y."/>
            <person name="Yang N."/>
            <person name="Ding Z."/>
            <person name="Lai Q."/>
            <person name="Zeng R."/>
        </authorList>
    </citation>
    <scope>NUCLEOTIDE SEQUENCE [LARGE SCALE GENOMIC DNA]</scope>
    <source>
        <strain evidence="2">DSM 24597 / LMG 26175 / WPAGA1</strain>
    </source>
</reference>
<dbReference type="EMBL" id="JRYR02000001">
    <property type="protein sequence ID" value="OHX67363.1"/>
    <property type="molecule type" value="Genomic_DNA"/>
</dbReference>
<dbReference type="RefSeq" id="WP_044228971.1">
    <property type="nucleotide sequence ID" value="NZ_JRYR02000001.1"/>
</dbReference>
<dbReference type="OrthoDB" id="1408849at2"/>
<accession>A0A1S1Z2G3</accession>